<dbReference type="SUPFAM" id="SSF52728">
    <property type="entry name" value="PTS IIb component"/>
    <property type="match status" value="1"/>
</dbReference>
<gene>
    <name evidence="9" type="ORF">V5J35_000147</name>
</gene>
<organism evidence="9 10">
    <name type="scientific">Endozoicomonas lisbonensis</name>
    <dbReference type="NCBI Taxonomy" id="3120522"/>
    <lineage>
        <taxon>Bacteria</taxon>
        <taxon>Pseudomonadati</taxon>
        <taxon>Pseudomonadota</taxon>
        <taxon>Gammaproteobacteria</taxon>
        <taxon>Oceanospirillales</taxon>
        <taxon>Endozoicomonadaceae</taxon>
        <taxon>Endozoicomonas</taxon>
    </lineage>
</organism>
<dbReference type="Pfam" id="PF03830">
    <property type="entry name" value="PTSIIB_sorb"/>
    <property type="match status" value="1"/>
</dbReference>
<protein>
    <submittedName>
        <fullName evidence="9">PTS system N-acetylgalactosamine-specific IIB component</fullName>
        <ecNumber evidence="9">2.7.1.-</ecNumber>
    </submittedName>
</protein>
<keyword evidence="4" id="KW-0762">Sugar transport</keyword>
<dbReference type="NCBIfam" id="NF007288">
    <property type="entry name" value="PRK09756.1"/>
    <property type="match status" value="1"/>
</dbReference>
<dbReference type="PROSITE" id="PS51101">
    <property type="entry name" value="PTS_EIIB_TYPE_4"/>
    <property type="match status" value="1"/>
</dbReference>
<keyword evidence="5 9" id="KW-0808">Transferase</keyword>
<dbReference type="NCBIfam" id="NF008508">
    <property type="entry name" value="PRK11425.1"/>
    <property type="match status" value="1"/>
</dbReference>
<evidence type="ECO:0000256" key="7">
    <source>
        <dbReference type="ARBA" id="ARBA00022777"/>
    </source>
</evidence>
<name>A0ABV2SB14_9GAMM</name>
<dbReference type="RefSeq" id="WP_354011551.1">
    <property type="nucleotide sequence ID" value="NZ_JBEWTA010000003.1"/>
</dbReference>
<evidence type="ECO:0000259" key="8">
    <source>
        <dbReference type="PROSITE" id="PS51101"/>
    </source>
</evidence>
<dbReference type="InterPro" id="IPR018455">
    <property type="entry name" value="PTS_IIB_sorbose-sp_subgr"/>
</dbReference>
<evidence type="ECO:0000256" key="3">
    <source>
        <dbReference type="ARBA" id="ARBA00022490"/>
    </source>
</evidence>
<comment type="caution">
    <text evidence="9">The sequence shown here is derived from an EMBL/GenBank/DDBJ whole genome shotgun (WGS) entry which is preliminary data.</text>
</comment>
<dbReference type="Gene3D" id="3.40.35.10">
    <property type="entry name" value="Phosphotransferase system, sorbose subfamily IIB component"/>
    <property type="match status" value="1"/>
</dbReference>
<keyword evidence="6" id="KW-0598">Phosphotransferase system</keyword>
<comment type="subcellular location">
    <subcellularLocation>
        <location evidence="1">Cytoplasm</location>
    </subcellularLocation>
</comment>
<dbReference type="EMBL" id="JBEWTB010000001">
    <property type="protein sequence ID" value="MET4754955.1"/>
    <property type="molecule type" value="Genomic_DNA"/>
</dbReference>
<evidence type="ECO:0000256" key="6">
    <source>
        <dbReference type="ARBA" id="ARBA00022683"/>
    </source>
</evidence>
<keyword evidence="3" id="KW-0963">Cytoplasm</keyword>
<dbReference type="Proteomes" id="UP001549366">
    <property type="component" value="Unassembled WGS sequence"/>
</dbReference>
<reference evidence="9 10" key="1">
    <citation type="submission" date="2024-06" db="EMBL/GenBank/DDBJ databases">
        <title>Genomic Encyclopedia of Type Strains, Phase V (KMG-V): Genome sequencing to study the core and pangenomes of soil and plant-associated prokaryotes.</title>
        <authorList>
            <person name="Whitman W."/>
        </authorList>
    </citation>
    <scope>NUCLEOTIDE SEQUENCE [LARGE SCALE GENOMIC DNA]</scope>
    <source>
        <strain evidence="9 10">NE40</strain>
    </source>
</reference>
<dbReference type="InterPro" id="IPR036667">
    <property type="entry name" value="PTS_IIB_sorbose-sp_sf"/>
</dbReference>
<dbReference type="NCBIfam" id="TIGR00854">
    <property type="entry name" value="pts-sorbose"/>
    <property type="match status" value="1"/>
</dbReference>
<dbReference type="EC" id="2.7.1.-" evidence="9"/>
<keyword evidence="7" id="KW-0418">Kinase</keyword>
<proteinExistence type="predicted"/>
<evidence type="ECO:0000256" key="5">
    <source>
        <dbReference type="ARBA" id="ARBA00022679"/>
    </source>
</evidence>
<sequence>MSNPNIVLVRIDNRLLHGQVAVTWSHHAGGNLILVANDDASSDEVRQNLMDMAAPSTMATRYFSIQKTIDVIHKASPAQKIVLVVETPQDVLQLVKGGVPLTQVNVGNMHFSDGKNQVHKTVSVDQSDIESFRSLNEMGVQCTIQRVPTEDPIDIMSVI</sequence>
<dbReference type="InterPro" id="IPR004720">
    <property type="entry name" value="PTS_IIB_sorbose-sp"/>
</dbReference>
<dbReference type="CDD" id="cd00001">
    <property type="entry name" value="PTS_IIB_man"/>
    <property type="match status" value="1"/>
</dbReference>
<accession>A0ABV2SB14</accession>
<dbReference type="GO" id="GO:0016740">
    <property type="term" value="F:transferase activity"/>
    <property type="evidence" value="ECO:0007669"/>
    <property type="project" value="UniProtKB-KW"/>
</dbReference>
<keyword evidence="2" id="KW-0813">Transport</keyword>
<evidence type="ECO:0000256" key="2">
    <source>
        <dbReference type="ARBA" id="ARBA00022448"/>
    </source>
</evidence>
<evidence type="ECO:0000256" key="4">
    <source>
        <dbReference type="ARBA" id="ARBA00022597"/>
    </source>
</evidence>
<keyword evidence="10" id="KW-1185">Reference proteome</keyword>
<feature type="domain" description="PTS EIIB type-4" evidence="8">
    <location>
        <begin position="2"/>
        <end position="159"/>
    </location>
</feature>
<evidence type="ECO:0000256" key="1">
    <source>
        <dbReference type="ARBA" id="ARBA00004496"/>
    </source>
</evidence>
<evidence type="ECO:0000313" key="9">
    <source>
        <dbReference type="EMBL" id="MET4754955.1"/>
    </source>
</evidence>
<evidence type="ECO:0000313" key="10">
    <source>
        <dbReference type="Proteomes" id="UP001549366"/>
    </source>
</evidence>